<dbReference type="SUPFAM" id="SSF54197">
    <property type="entry name" value="HIT-like"/>
    <property type="match status" value="1"/>
</dbReference>
<reference evidence="21 22" key="2">
    <citation type="submission" date="2018-06" db="EMBL/GenBank/DDBJ databases">
        <authorList>
            <consortium name="Pathogen Informatics"/>
            <person name="Doyle S."/>
        </authorList>
    </citation>
    <scope>NUCLEOTIDE SEQUENCE [LARGE SCALE GENOMIC DNA]</scope>
    <source>
        <strain evidence="21 22">NCTC10476</strain>
    </source>
</reference>
<evidence type="ECO:0000256" key="13">
    <source>
        <dbReference type="ARBA" id="ARBA00023098"/>
    </source>
</evidence>
<evidence type="ECO:0000256" key="12">
    <source>
        <dbReference type="ARBA" id="ARBA00022989"/>
    </source>
</evidence>
<comment type="pathway">
    <text evidence="4">Lipid metabolism.</text>
</comment>
<evidence type="ECO:0000256" key="6">
    <source>
        <dbReference type="ARBA" id="ARBA00012375"/>
    </source>
</evidence>
<evidence type="ECO:0000313" key="21">
    <source>
        <dbReference type="EMBL" id="SUQ00682.1"/>
    </source>
</evidence>
<dbReference type="Proteomes" id="UP000255169">
    <property type="component" value="Unassembled WGS sequence"/>
</dbReference>
<comment type="catalytic activity">
    <reaction evidence="1 19">
        <text>a CDP-1,2-diacyl-sn-glycerol + H2O = a 1,2-diacyl-sn-glycero-3-phosphate + CMP + 2 H(+)</text>
        <dbReference type="Rhea" id="RHEA:15221"/>
        <dbReference type="ChEBI" id="CHEBI:15377"/>
        <dbReference type="ChEBI" id="CHEBI:15378"/>
        <dbReference type="ChEBI" id="CHEBI:58332"/>
        <dbReference type="ChEBI" id="CHEBI:58608"/>
        <dbReference type="ChEBI" id="CHEBI:60377"/>
        <dbReference type="EC" id="3.6.1.26"/>
    </reaction>
</comment>
<dbReference type="Gene3D" id="3.30.428.30">
    <property type="entry name" value="HIT family - CDH-like"/>
    <property type="match status" value="1"/>
</dbReference>
<dbReference type="OrthoDB" id="481399at2"/>
<dbReference type="InterPro" id="IPR003763">
    <property type="entry name" value="CDP-diacylglyc_Pase"/>
</dbReference>
<keyword evidence="14 19" id="KW-0472">Membrane</keyword>
<evidence type="ECO:0000256" key="17">
    <source>
        <dbReference type="ARBA" id="ARBA00032888"/>
    </source>
</evidence>
<accession>A0A0A8V8N0</accession>
<keyword evidence="8 19" id="KW-1003">Cell membrane</keyword>
<evidence type="ECO:0000256" key="10">
    <source>
        <dbReference type="ARBA" id="ARBA00022692"/>
    </source>
</evidence>
<evidence type="ECO:0000256" key="15">
    <source>
        <dbReference type="ARBA" id="ARBA00023209"/>
    </source>
</evidence>
<dbReference type="Pfam" id="PF02611">
    <property type="entry name" value="CDH"/>
    <property type="match status" value="1"/>
</dbReference>
<evidence type="ECO:0000313" key="22">
    <source>
        <dbReference type="Proteomes" id="UP000255169"/>
    </source>
</evidence>
<evidence type="ECO:0000313" key="20">
    <source>
        <dbReference type="EMBL" id="CEK25920.1"/>
    </source>
</evidence>
<comment type="similarity">
    <text evidence="5 19">Belongs to the Cdh family.</text>
</comment>
<keyword evidence="11 19" id="KW-0378">Hydrolase</keyword>
<evidence type="ECO:0000256" key="19">
    <source>
        <dbReference type="HAMAP-Rule" id="MF_00319"/>
    </source>
</evidence>
<evidence type="ECO:0000256" key="3">
    <source>
        <dbReference type="ARBA" id="ARBA00004927"/>
    </source>
</evidence>
<dbReference type="UniPathway" id="UPA00609">
    <property type="reaction ID" value="UER00664"/>
</dbReference>
<protein>
    <recommendedName>
        <fullName evidence="7 19">CDP-diacylglycerol pyrophosphatase</fullName>
        <ecNumber evidence="6 19">3.6.1.26</ecNumber>
    </recommendedName>
    <alternativeName>
        <fullName evidence="17 19">CDP-diacylglycerol phosphatidylhydrolase</fullName>
    </alternativeName>
    <alternativeName>
        <fullName evidence="18 19">CDP-diglyceride hydrolase</fullName>
    </alternativeName>
</protein>
<evidence type="ECO:0000256" key="9">
    <source>
        <dbReference type="ARBA" id="ARBA00022516"/>
    </source>
</evidence>
<dbReference type="GO" id="GO:0046342">
    <property type="term" value="P:CDP-diacylglycerol catabolic process"/>
    <property type="evidence" value="ECO:0007669"/>
    <property type="project" value="UniProtKB-UniRule"/>
</dbReference>
<dbReference type="GO" id="GO:0005886">
    <property type="term" value="C:plasma membrane"/>
    <property type="evidence" value="ECO:0007669"/>
    <property type="project" value="UniProtKB-SubCell"/>
</dbReference>
<dbReference type="InterPro" id="IPR036265">
    <property type="entry name" value="HIT-like_sf"/>
</dbReference>
<dbReference type="EMBL" id="UHJG01000001">
    <property type="protein sequence ID" value="SUQ00682.1"/>
    <property type="molecule type" value="Genomic_DNA"/>
</dbReference>
<reference evidence="20" key="1">
    <citation type="journal article" date="2015" name="Genome Announc.">
        <title>Complete Genome Sequence of Yersinia ruckeri Strain CSF007-82, Etiologic Agent of Red Mouth Disease in Salmonid Fish.</title>
        <authorList>
            <person name="Nelson M.C."/>
            <person name="LaPatra S.E."/>
            <person name="Welch T.J."/>
            <person name="Graf J."/>
        </authorList>
    </citation>
    <scope>NUCLEOTIDE SEQUENCE</scope>
    <source>
        <strain evidence="20">CSF007-82</strain>
    </source>
</reference>
<dbReference type="RefSeq" id="WP_004722649.1">
    <property type="nucleotide sequence ID" value="NZ_CCYO01000011.1"/>
</dbReference>
<dbReference type="PIRSF" id="PIRSF001273">
    <property type="entry name" value="CDH"/>
    <property type="match status" value="1"/>
</dbReference>
<keyword evidence="15 19" id="KW-0594">Phospholipid biosynthesis</keyword>
<dbReference type="HAMAP" id="MF_00319">
    <property type="entry name" value="Cdh"/>
    <property type="match status" value="1"/>
</dbReference>
<evidence type="ECO:0000256" key="14">
    <source>
        <dbReference type="ARBA" id="ARBA00023136"/>
    </source>
</evidence>
<evidence type="ECO:0000256" key="2">
    <source>
        <dbReference type="ARBA" id="ARBA00004162"/>
    </source>
</evidence>
<dbReference type="EMBL" id="LN681231">
    <property type="protein sequence ID" value="CEK25920.1"/>
    <property type="molecule type" value="Genomic_DNA"/>
</dbReference>
<comment type="subcellular location">
    <subcellularLocation>
        <location evidence="2 19">Cell membrane</location>
        <topology evidence="2 19">Single-pass membrane protein</topology>
    </subcellularLocation>
</comment>
<gene>
    <name evidence="19 21" type="primary">cdh</name>
    <name evidence="20" type="ORF">CSF007_0630</name>
    <name evidence="21" type="ORF">NCTC10476_01985</name>
</gene>
<sequence>MAFLTGRKTIALGFLALLAAIAVFALPSKIGNSDALWQIVSQQCVPNQQRTHSPQPCVEVDISAGFVVYKDRNGPLQYLLMPIRKISGIESPELLEPKTPNYFLQAWQARHYMADKYGSPIEDRDISLAVNSEFGRSQNQLHIHISCLSPTVKKALIAQSEAFRPRWQPLPDGLLGHNYLVRRISVNELAEQGAFRLLASGVQDAAANMGKYGLAMTALPNGEFLLLATKRNLPQRHLASIEEIQDHSCSILLPRPPR</sequence>
<dbReference type="NCBIfam" id="NF003986">
    <property type="entry name" value="PRK05471.1-5"/>
    <property type="match status" value="1"/>
</dbReference>
<dbReference type="GO" id="GO:0008715">
    <property type="term" value="F:CDP-diacylglycerol diphosphatase activity"/>
    <property type="evidence" value="ECO:0007669"/>
    <property type="project" value="UniProtKB-UniRule"/>
</dbReference>
<evidence type="ECO:0000256" key="5">
    <source>
        <dbReference type="ARBA" id="ARBA00006435"/>
    </source>
</evidence>
<dbReference type="AlphaFoldDB" id="A0A0A8V8N0"/>
<evidence type="ECO:0000256" key="4">
    <source>
        <dbReference type="ARBA" id="ARBA00005189"/>
    </source>
</evidence>
<dbReference type="GO" id="GO:0008654">
    <property type="term" value="P:phospholipid biosynthetic process"/>
    <property type="evidence" value="ECO:0007669"/>
    <property type="project" value="UniProtKB-KW"/>
</dbReference>
<evidence type="ECO:0000256" key="11">
    <source>
        <dbReference type="ARBA" id="ARBA00022801"/>
    </source>
</evidence>
<comment type="pathway">
    <text evidence="3 19">Phospholipid metabolism; CDP-diacylglycerol degradation; phosphatidate from CDP-diacylglycerol: step 1/1.</text>
</comment>
<keyword evidence="13 19" id="KW-0443">Lipid metabolism</keyword>
<keyword evidence="10 19" id="KW-0812">Transmembrane</keyword>
<dbReference type="GeneID" id="66877902"/>
<keyword evidence="16 19" id="KW-1208">Phospholipid metabolism</keyword>
<keyword evidence="9 19" id="KW-0444">Lipid biosynthesis</keyword>
<evidence type="ECO:0000256" key="18">
    <source>
        <dbReference type="ARBA" id="ARBA00032892"/>
    </source>
</evidence>
<organism evidence="20">
    <name type="scientific">Yersinia ruckeri</name>
    <dbReference type="NCBI Taxonomy" id="29486"/>
    <lineage>
        <taxon>Bacteria</taxon>
        <taxon>Pseudomonadati</taxon>
        <taxon>Pseudomonadota</taxon>
        <taxon>Gammaproteobacteria</taxon>
        <taxon>Enterobacterales</taxon>
        <taxon>Yersiniaceae</taxon>
        <taxon>Yersinia</taxon>
    </lineage>
</organism>
<keyword evidence="12 19" id="KW-1133">Transmembrane helix</keyword>
<evidence type="ECO:0000256" key="1">
    <source>
        <dbReference type="ARBA" id="ARBA00001007"/>
    </source>
</evidence>
<evidence type="ECO:0000256" key="16">
    <source>
        <dbReference type="ARBA" id="ARBA00023264"/>
    </source>
</evidence>
<keyword evidence="22" id="KW-1185">Reference proteome</keyword>
<dbReference type="EC" id="3.6.1.26" evidence="6 19"/>
<dbReference type="STRING" id="29486.UGYR_10755"/>
<name>A0A0A8V8N0_YERRU</name>
<evidence type="ECO:0000256" key="7">
    <source>
        <dbReference type="ARBA" id="ARBA00019608"/>
    </source>
</evidence>
<proteinExistence type="inferred from homology"/>
<evidence type="ECO:0000256" key="8">
    <source>
        <dbReference type="ARBA" id="ARBA00022475"/>
    </source>
</evidence>